<sequence>MLEFIFQNLANIIVGAAVTGILAKAVITMMKDRKSRKSSCEGGCSNCPGCGMCHRD</sequence>
<dbReference type="EMBL" id="VSSQ01026566">
    <property type="protein sequence ID" value="MPM75344.1"/>
    <property type="molecule type" value="Genomic_DNA"/>
</dbReference>
<gene>
    <name evidence="2" type="ORF">SDC9_122336</name>
</gene>
<name>A0A645CEJ9_9ZZZZ</name>
<feature type="transmembrane region" description="Helical" evidence="1">
    <location>
        <begin position="6"/>
        <end position="27"/>
    </location>
</feature>
<keyword evidence="1" id="KW-0812">Transmembrane</keyword>
<proteinExistence type="predicted"/>
<accession>A0A645CEJ9</accession>
<reference evidence="2" key="1">
    <citation type="submission" date="2019-08" db="EMBL/GenBank/DDBJ databases">
        <authorList>
            <person name="Kucharzyk K."/>
            <person name="Murdoch R.W."/>
            <person name="Higgins S."/>
            <person name="Loffler F."/>
        </authorList>
    </citation>
    <scope>NUCLEOTIDE SEQUENCE</scope>
</reference>
<comment type="caution">
    <text evidence="2">The sequence shown here is derived from an EMBL/GenBank/DDBJ whole genome shotgun (WGS) entry which is preliminary data.</text>
</comment>
<evidence type="ECO:0000313" key="2">
    <source>
        <dbReference type="EMBL" id="MPM75344.1"/>
    </source>
</evidence>
<dbReference type="AlphaFoldDB" id="A0A645CEJ9"/>
<dbReference type="Pfam" id="PF12669">
    <property type="entry name" value="FeoB_associated"/>
    <property type="match status" value="1"/>
</dbReference>
<evidence type="ECO:0000256" key="1">
    <source>
        <dbReference type="SAM" id="Phobius"/>
    </source>
</evidence>
<evidence type="ECO:0008006" key="3">
    <source>
        <dbReference type="Google" id="ProtNLM"/>
    </source>
</evidence>
<keyword evidence="1" id="KW-0472">Membrane</keyword>
<protein>
    <recommendedName>
        <fullName evidence="3">FeoB-associated Cys-rich membrane protein</fullName>
    </recommendedName>
</protein>
<organism evidence="2">
    <name type="scientific">bioreactor metagenome</name>
    <dbReference type="NCBI Taxonomy" id="1076179"/>
    <lineage>
        <taxon>unclassified sequences</taxon>
        <taxon>metagenomes</taxon>
        <taxon>ecological metagenomes</taxon>
    </lineage>
</organism>
<keyword evidence="1" id="KW-1133">Transmembrane helix</keyword>